<feature type="compositionally biased region" description="Basic and acidic residues" evidence="1">
    <location>
        <begin position="73"/>
        <end position="90"/>
    </location>
</feature>
<evidence type="ECO:0000256" key="3">
    <source>
        <dbReference type="SAM" id="SignalP"/>
    </source>
</evidence>
<evidence type="ECO:0000256" key="1">
    <source>
        <dbReference type="SAM" id="MobiDB-lite"/>
    </source>
</evidence>
<evidence type="ECO:0008006" key="6">
    <source>
        <dbReference type="Google" id="ProtNLM"/>
    </source>
</evidence>
<protein>
    <recommendedName>
        <fullName evidence="6">Dolichol phosphate-mannose biosynthesis regulatory protein</fullName>
    </recommendedName>
</protein>
<keyword evidence="2" id="KW-0812">Transmembrane</keyword>
<dbReference type="EMBL" id="BTCM01000003">
    <property type="protein sequence ID" value="GMK56673.1"/>
    <property type="molecule type" value="Genomic_DNA"/>
</dbReference>
<dbReference type="Proteomes" id="UP001222932">
    <property type="component" value="Unassembled WGS sequence"/>
</dbReference>
<evidence type="ECO:0000256" key="2">
    <source>
        <dbReference type="SAM" id="Phobius"/>
    </source>
</evidence>
<evidence type="ECO:0000313" key="5">
    <source>
        <dbReference type="Proteomes" id="UP001222932"/>
    </source>
</evidence>
<feature type="region of interest" description="Disordered" evidence="1">
    <location>
        <begin position="73"/>
        <end position="107"/>
    </location>
</feature>
<organism evidence="4 5">
    <name type="scientific">Cutaneotrichosporon spelunceum</name>
    <dbReference type="NCBI Taxonomy" id="1672016"/>
    <lineage>
        <taxon>Eukaryota</taxon>
        <taxon>Fungi</taxon>
        <taxon>Dikarya</taxon>
        <taxon>Basidiomycota</taxon>
        <taxon>Agaricomycotina</taxon>
        <taxon>Tremellomycetes</taxon>
        <taxon>Trichosporonales</taxon>
        <taxon>Trichosporonaceae</taxon>
        <taxon>Cutaneotrichosporon</taxon>
    </lineage>
</organism>
<keyword evidence="2" id="KW-0472">Membrane</keyword>
<evidence type="ECO:0000313" key="4">
    <source>
        <dbReference type="EMBL" id="GMK56673.1"/>
    </source>
</evidence>
<gene>
    <name evidence="4" type="ORF">CspeluHIS016_0305130</name>
</gene>
<keyword evidence="5" id="KW-1185">Reference proteome</keyword>
<reference evidence="4" key="1">
    <citation type="journal article" date="2023" name="BMC Genomics">
        <title>Chromosome-level genome assemblies of Cutaneotrichosporon spp. (Trichosporonales, Basidiomycota) reveal imbalanced evolution between nucleotide sequences and chromosome synteny.</title>
        <authorList>
            <person name="Kobayashi Y."/>
            <person name="Kayamori A."/>
            <person name="Aoki K."/>
            <person name="Shiwa Y."/>
            <person name="Matsutani M."/>
            <person name="Fujita N."/>
            <person name="Sugita T."/>
            <person name="Iwasaki W."/>
            <person name="Tanaka N."/>
            <person name="Takashima M."/>
        </authorList>
    </citation>
    <scope>NUCLEOTIDE SEQUENCE</scope>
    <source>
        <strain evidence="4">HIS016</strain>
    </source>
</reference>
<sequence>MLLSRQPARAPFTIVLALALAAPVHAFYIESTPEIELDVPRALAVVGVGVIVALVLIMLLSYEAGFLEHSRKNREEDDYKVPGKAHEGGRRQWQHGRARRAVAASLV</sequence>
<feature type="transmembrane region" description="Helical" evidence="2">
    <location>
        <begin position="42"/>
        <end position="62"/>
    </location>
</feature>
<keyword evidence="3" id="KW-0732">Signal</keyword>
<name>A0AAD3TU47_9TREE</name>
<proteinExistence type="predicted"/>
<keyword evidence="2" id="KW-1133">Transmembrane helix</keyword>
<feature type="signal peptide" evidence="3">
    <location>
        <begin position="1"/>
        <end position="26"/>
    </location>
</feature>
<dbReference type="AlphaFoldDB" id="A0AAD3TU47"/>
<reference evidence="4" key="2">
    <citation type="submission" date="2023-06" db="EMBL/GenBank/DDBJ databases">
        <authorList>
            <person name="Kobayashi Y."/>
            <person name="Kayamori A."/>
            <person name="Aoki K."/>
            <person name="Shiwa Y."/>
            <person name="Fujita N."/>
            <person name="Sugita T."/>
            <person name="Iwasaki W."/>
            <person name="Tanaka N."/>
            <person name="Takashima M."/>
        </authorList>
    </citation>
    <scope>NUCLEOTIDE SEQUENCE</scope>
    <source>
        <strain evidence="4">HIS016</strain>
    </source>
</reference>
<accession>A0AAD3TU47</accession>
<feature type="chain" id="PRO_5042002757" description="Dolichol phosphate-mannose biosynthesis regulatory protein" evidence="3">
    <location>
        <begin position="27"/>
        <end position="107"/>
    </location>
</feature>
<comment type="caution">
    <text evidence="4">The sequence shown here is derived from an EMBL/GenBank/DDBJ whole genome shotgun (WGS) entry which is preliminary data.</text>
</comment>